<dbReference type="PROSITE" id="PS00135">
    <property type="entry name" value="TRYPSIN_SER"/>
    <property type="match status" value="1"/>
</dbReference>
<evidence type="ECO:0000313" key="5">
    <source>
        <dbReference type="Proteomes" id="UP000664654"/>
    </source>
</evidence>
<dbReference type="Gene3D" id="2.40.10.10">
    <property type="entry name" value="Trypsin-like serine proteases"/>
    <property type="match status" value="1"/>
</dbReference>
<dbReference type="RefSeq" id="WP_206574131.1">
    <property type="nucleotide sequence ID" value="NZ_JAFKCV010000006.1"/>
</dbReference>
<dbReference type="GO" id="GO:0006508">
    <property type="term" value="P:proteolysis"/>
    <property type="evidence" value="ECO:0007669"/>
    <property type="project" value="UniProtKB-KW"/>
</dbReference>
<dbReference type="InterPro" id="IPR001254">
    <property type="entry name" value="Trypsin_dom"/>
</dbReference>
<dbReference type="SUPFAM" id="SSF50494">
    <property type="entry name" value="Trypsin-like serine proteases"/>
    <property type="match status" value="1"/>
</dbReference>
<keyword evidence="5" id="KW-1185">Reference proteome</keyword>
<feature type="signal peptide" evidence="2">
    <location>
        <begin position="1"/>
        <end position="18"/>
    </location>
</feature>
<keyword evidence="1" id="KW-1015">Disulfide bond</keyword>
<dbReference type="AlphaFoldDB" id="A0A939DNG8"/>
<feature type="chain" id="PRO_5036704559" evidence="2">
    <location>
        <begin position="19"/>
        <end position="268"/>
    </location>
</feature>
<dbReference type="GO" id="GO:0004252">
    <property type="term" value="F:serine-type endopeptidase activity"/>
    <property type="evidence" value="ECO:0007669"/>
    <property type="project" value="InterPro"/>
</dbReference>
<proteinExistence type="predicted"/>
<name>A0A939DNG8_9ALTE</name>
<accession>A0A939DNG8</accession>
<dbReference type="PANTHER" id="PTHR24253:SF173">
    <property type="match status" value="1"/>
</dbReference>
<dbReference type="PANTHER" id="PTHR24253">
    <property type="entry name" value="TRANSMEMBRANE PROTEASE SERINE"/>
    <property type="match status" value="1"/>
</dbReference>
<sequence>MPRVLLCTLLVLSFSVSAIVIRHDVNDSKYRIQTTEFPALADMPGEGHGVLIAPQWVVTAAHAVTWQDEIKQIMVGGTSRAVERIEIHPGYKAPPKQLLEQALATWDWTLFRVLLASSDDIALVKLAKPIPDVAPVSVFSGNREFGQTVKVIGKGATGNGASGYGFSDPHRTELRRAYNKVTSADGRWLCYLFDNSVDALPLEGGSGNGDSGGPVLIEDKTGWLLAGLTSWTDLQSTNRTPGRYGQVTCNVRLSHYQKWIQGVIAEQP</sequence>
<dbReference type="SMART" id="SM00020">
    <property type="entry name" value="Tryp_SPc"/>
    <property type="match status" value="1"/>
</dbReference>
<dbReference type="EMBL" id="JAFKCV010000006">
    <property type="protein sequence ID" value="MBN7826024.1"/>
    <property type="molecule type" value="Genomic_DNA"/>
</dbReference>
<keyword evidence="4" id="KW-0378">Hydrolase</keyword>
<dbReference type="InterPro" id="IPR043504">
    <property type="entry name" value="Peptidase_S1_PA_chymotrypsin"/>
</dbReference>
<comment type="caution">
    <text evidence="4">The sequence shown here is derived from an EMBL/GenBank/DDBJ whole genome shotgun (WGS) entry which is preliminary data.</text>
</comment>
<dbReference type="InterPro" id="IPR001314">
    <property type="entry name" value="Peptidase_S1A"/>
</dbReference>
<dbReference type="Pfam" id="PF00089">
    <property type="entry name" value="Trypsin"/>
    <property type="match status" value="1"/>
</dbReference>
<keyword evidence="2" id="KW-0732">Signal</keyword>
<dbReference type="InterPro" id="IPR009003">
    <property type="entry name" value="Peptidase_S1_PA"/>
</dbReference>
<dbReference type="PROSITE" id="PS50240">
    <property type="entry name" value="TRYPSIN_DOM"/>
    <property type="match status" value="1"/>
</dbReference>
<protein>
    <submittedName>
        <fullName evidence="4">Trypsin-like serine protease</fullName>
    </submittedName>
</protein>
<dbReference type="InterPro" id="IPR033116">
    <property type="entry name" value="TRYPSIN_SER"/>
</dbReference>
<evidence type="ECO:0000313" key="4">
    <source>
        <dbReference type="EMBL" id="MBN7826024.1"/>
    </source>
</evidence>
<dbReference type="PRINTS" id="PR00722">
    <property type="entry name" value="CHYMOTRYPSIN"/>
</dbReference>
<evidence type="ECO:0000256" key="2">
    <source>
        <dbReference type="SAM" id="SignalP"/>
    </source>
</evidence>
<reference evidence="4" key="1">
    <citation type="submission" date="2021-03" db="EMBL/GenBank/DDBJ databases">
        <title>novel species isolated from a fishpond in China.</title>
        <authorList>
            <person name="Lu H."/>
            <person name="Cai Z."/>
        </authorList>
    </citation>
    <scope>NUCLEOTIDE SEQUENCE</scope>
    <source>
        <strain evidence="4">JCM 30855</strain>
    </source>
</reference>
<dbReference type="Proteomes" id="UP000664654">
    <property type="component" value="Unassembled WGS sequence"/>
</dbReference>
<keyword evidence="4" id="KW-0645">Protease</keyword>
<evidence type="ECO:0000259" key="3">
    <source>
        <dbReference type="PROSITE" id="PS50240"/>
    </source>
</evidence>
<organism evidence="4 5">
    <name type="scientific">Bowmanella dokdonensis</name>
    <dbReference type="NCBI Taxonomy" id="751969"/>
    <lineage>
        <taxon>Bacteria</taxon>
        <taxon>Pseudomonadati</taxon>
        <taxon>Pseudomonadota</taxon>
        <taxon>Gammaproteobacteria</taxon>
        <taxon>Alteromonadales</taxon>
        <taxon>Alteromonadaceae</taxon>
        <taxon>Bowmanella</taxon>
    </lineage>
</organism>
<feature type="domain" description="Peptidase S1" evidence="3">
    <location>
        <begin position="19"/>
        <end position="265"/>
    </location>
</feature>
<gene>
    <name evidence="4" type="ORF">J0A66_12370</name>
</gene>
<evidence type="ECO:0000256" key="1">
    <source>
        <dbReference type="ARBA" id="ARBA00023157"/>
    </source>
</evidence>